<dbReference type="Pfam" id="PF12796">
    <property type="entry name" value="Ank_2"/>
    <property type="match status" value="1"/>
</dbReference>
<feature type="repeat" description="ANK" evidence="3">
    <location>
        <begin position="172"/>
        <end position="204"/>
    </location>
</feature>
<feature type="domain" description="CBM20" evidence="4">
    <location>
        <begin position="1"/>
        <end position="105"/>
    </location>
</feature>
<organism evidence="5">
    <name type="scientific">Chromera velia CCMP2878</name>
    <dbReference type="NCBI Taxonomy" id="1169474"/>
    <lineage>
        <taxon>Eukaryota</taxon>
        <taxon>Sar</taxon>
        <taxon>Alveolata</taxon>
        <taxon>Colpodellida</taxon>
        <taxon>Chromeraceae</taxon>
        <taxon>Chromera</taxon>
    </lineage>
</organism>
<dbReference type="InterPro" id="IPR002044">
    <property type="entry name" value="CBM20"/>
</dbReference>
<feature type="repeat" description="ANK" evidence="3">
    <location>
        <begin position="281"/>
        <end position="307"/>
    </location>
</feature>
<evidence type="ECO:0000259" key="4">
    <source>
        <dbReference type="PROSITE" id="PS51166"/>
    </source>
</evidence>
<evidence type="ECO:0000256" key="3">
    <source>
        <dbReference type="PROSITE-ProRule" id="PRU00023"/>
    </source>
</evidence>
<dbReference type="SMART" id="SM00248">
    <property type="entry name" value="ANK"/>
    <property type="match status" value="4"/>
</dbReference>
<dbReference type="InterPro" id="IPR036770">
    <property type="entry name" value="Ankyrin_rpt-contain_sf"/>
</dbReference>
<protein>
    <recommendedName>
        <fullName evidence="4">CBM20 domain-containing protein</fullName>
    </recommendedName>
</protein>
<dbReference type="EMBL" id="CDMZ01000411">
    <property type="protein sequence ID" value="CEM13768.1"/>
    <property type="molecule type" value="Genomic_DNA"/>
</dbReference>
<dbReference type="SUPFAM" id="SSF48403">
    <property type="entry name" value="Ankyrin repeat"/>
    <property type="match status" value="1"/>
</dbReference>
<dbReference type="VEuPathDB" id="CryptoDB:Cvel_17302"/>
<dbReference type="GO" id="GO:2001070">
    <property type="term" value="F:starch binding"/>
    <property type="evidence" value="ECO:0007669"/>
    <property type="project" value="InterPro"/>
</dbReference>
<keyword evidence="2 3" id="KW-0040">ANK repeat</keyword>
<dbReference type="GO" id="GO:0004842">
    <property type="term" value="F:ubiquitin-protein transferase activity"/>
    <property type="evidence" value="ECO:0007669"/>
    <property type="project" value="TreeGrafter"/>
</dbReference>
<dbReference type="SUPFAM" id="SSF49452">
    <property type="entry name" value="Starch-binding domain-like"/>
    <property type="match status" value="1"/>
</dbReference>
<dbReference type="PANTHER" id="PTHR24171">
    <property type="entry name" value="ANKYRIN REPEAT DOMAIN-CONTAINING PROTEIN 39-RELATED"/>
    <property type="match status" value="1"/>
</dbReference>
<feature type="repeat" description="ANK" evidence="3">
    <location>
        <begin position="218"/>
        <end position="247"/>
    </location>
</feature>
<reference evidence="5" key="1">
    <citation type="submission" date="2014-11" db="EMBL/GenBank/DDBJ databases">
        <authorList>
            <person name="Otto D Thomas"/>
            <person name="Naeem Raeece"/>
        </authorList>
    </citation>
    <scope>NUCLEOTIDE SEQUENCE</scope>
</reference>
<gene>
    <name evidence="5" type="ORF">Cvel_17302</name>
</gene>
<name>A0A0G4FK58_9ALVE</name>
<keyword evidence="1" id="KW-0677">Repeat</keyword>
<evidence type="ECO:0000256" key="2">
    <source>
        <dbReference type="ARBA" id="ARBA00023043"/>
    </source>
</evidence>
<dbReference type="AlphaFoldDB" id="A0A0G4FK58"/>
<dbReference type="PhylomeDB" id="A0A0G4FK58"/>
<dbReference type="InterPro" id="IPR002110">
    <property type="entry name" value="Ankyrin_rpt"/>
</dbReference>
<accession>A0A0G4FK58</accession>
<evidence type="ECO:0000313" key="5">
    <source>
        <dbReference type="EMBL" id="CEM13768.1"/>
    </source>
</evidence>
<dbReference type="Gene3D" id="1.25.40.20">
    <property type="entry name" value="Ankyrin repeat-containing domain"/>
    <property type="match status" value="2"/>
</dbReference>
<dbReference type="GO" id="GO:0085020">
    <property type="term" value="P:protein K6-linked ubiquitination"/>
    <property type="evidence" value="ECO:0007669"/>
    <property type="project" value="TreeGrafter"/>
</dbReference>
<dbReference type="Gene3D" id="2.60.40.10">
    <property type="entry name" value="Immunoglobulins"/>
    <property type="match status" value="1"/>
</dbReference>
<dbReference type="PROSITE" id="PS50297">
    <property type="entry name" value="ANK_REP_REGION"/>
    <property type="match status" value="4"/>
</dbReference>
<dbReference type="PROSITE" id="PS50088">
    <property type="entry name" value="ANK_REPEAT"/>
    <property type="match status" value="4"/>
</dbReference>
<sequence length="311" mass="34323">MTSRVRFLCNCRDTNWGENIFVVGSSDSLGNWCPELAIPLTKNGSDFPNWTSGFVSLEQGSTVKFKFLIKRSDSSVDGWEPIGGNRTLRVPFNSESIEVKANWGDGGRFRVSVDWKIDLSSLCKRQVWNLIRSFQPVTSKALRKAFDTFIRGQKDDLRLLLFVGADIDGMVKGKTALMRAVREGSLEAVELLVKAGARFDVLTKNDVGHKKNGCFRCTALHEAVFRPHPEIAKFLLARGANPNAVADKGWRPLHVASSRGFKDLVALLLAHGGNLHARAAGGFRALHFAVHSGDRSTVELLLDQETDCPDA</sequence>
<evidence type="ECO:0000256" key="1">
    <source>
        <dbReference type="ARBA" id="ARBA00022737"/>
    </source>
</evidence>
<dbReference type="PROSITE" id="PS51166">
    <property type="entry name" value="CBM20"/>
    <property type="match status" value="1"/>
</dbReference>
<proteinExistence type="predicted"/>
<dbReference type="InterPro" id="IPR013784">
    <property type="entry name" value="Carb-bd-like_fold"/>
</dbReference>
<dbReference type="Pfam" id="PF00686">
    <property type="entry name" value="CBM_20"/>
    <property type="match status" value="1"/>
</dbReference>
<dbReference type="CDD" id="cd05467">
    <property type="entry name" value="CBM20"/>
    <property type="match status" value="1"/>
</dbReference>
<dbReference type="InterPro" id="IPR013783">
    <property type="entry name" value="Ig-like_fold"/>
</dbReference>
<dbReference type="Pfam" id="PF00023">
    <property type="entry name" value="Ank"/>
    <property type="match status" value="1"/>
</dbReference>
<dbReference type="SMART" id="SM01065">
    <property type="entry name" value="CBM_2"/>
    <property type="match status" value="1"/>
</dbReference>
<dbReference type="PANTHER" id="PTHR24171:SF8">
    <property type="entry name" value="BRCA1-ASSOCIATED RING DOMAIN PROTEIN 1"/>
    <property type="match status" value="1"/>
</dbReference>
<feature type="repeat" description="ANK" evidence="3">
    <location>
        <begin position="248"/>
        <end position="280"/>
    </location>
</feature>